<dbReference type="PROSITE" id="PS51007">
    <property type="entry name" value="CYTC"/>
    <property type="match status" value="1"/>
</dbReference>
<dbReference type="InterPro" id="IPR036280">
    <property type="entry name" value="Multihaem_cyt_sf"/>
</dbReference>
<dbReference type="SUPFAM" id="SSF48695">
    <property type="entry name" value="Multiheme cytochromes"/>
    <property type="match status" value="1"/>
</dbReference>
<organism evidence="7 8">
    <name type="scientific">Sorangium atrum</name>
    <dbReference type="NCBI Taxonomy" id="2995308"/>
    <lineage>
        <taxon>Bacteria</taxon>
        <taxon>Pseudomonadati</taxon>
        <taxon>Myxococcota</taxon>
        <taxon>Polyangia</taxon>
        <taxon>Polyangiales</taxon>
        <taxon>Polyangiaceae</taxon>
        <taxon>Sorangium</taxon>
    </lineage>
</organism>
<protein>
    <submittedName>
        <fullName evidence="7">Isoquinoline 1-oxidoreductase subunit</fullName>
    </submittedName>
</protein>
<feature type="chain" id="PRO_5047019678" evidence="5">
    <location>
        <begin position="28"/>
        <end position="216"/>
    </location>
</feature>
<dbReference type="Proteomes" id="UP001217485">
    <property type="component" value="Unassembled WGS sequence"/>
</dbReference>
<evidence type="ECO:0000256" key="2">
    <source>
        <dbReference type="ARBA" id="ARBA00023004"/>
    </source>
</evidence>
<evidence type="ECO:0000256" key="5">
    <source>
        <dbReference type="SAM" id="SignalP"/>
    </source>
</evidence>
<keyword evidence="1 3" id="KW-0479">Metal-binding</keyword>
<feature type="signal peptide" evidence="5">
    <location>
        <begin position="1"/>
        <end position="27"/>
    </location>
</feature>
<accession>A0ABT5BWB0</accession>
<evidence type="ECO:0000256" key="3">
    <source>
        <dbReference type="PROSITE-ProRule" id="PRU00433"/>
    </source>
</evidence>
<dbReference type="EMBL" id="JAQNDK010000001">
    <property type="protein sequence ID" value="MDC0678454.1"/>
    <property type="molecule type" value="Genomic_DNA"/>
</dbReference>
<evidence type="ECO:0000313" key="7">
    <source>
        <dbReference type="EMBL" id="MDC0678454.1"/>
    </source>
</evidence>
<evidence type="ECO:0000313" key="8">
    <source>
        <dbReference type="Proteomes" id="UP001217485"/>
    </source>
</evidence>
<evidence type="ECO:0000259" key="6">
    <source>
        <dbReference type="PROSITE" id="PS51007"/>
    </source>
</evidence>
<gene>
    <name evidence="7" type="ORF">POL72_11990</name>
</gene>
<evidence type="ECO:0000256" key="1">
    <source>
        <dbReference type="ARBA" id="ARBA00022723"/>
    </source>
</evidence>
<keyword evidence="3" id="KW-0349">Heme</keyword>
<evidence type="ECO:0000256" key="4">
    <source>
        <dbReference type="SAM" id="MobiDB-lite"/>
    </source>
</evidence>
<keyword evidence="2 3" id="KW-0408">Iron</keyword>
<dbReference type="InterPro" id="IPR009056">
    <property type="entry name" value="Cyt_c-like_dom"/>
</dbReference>
<name>A0ABT5BWB0_9BACT</name>
<feature type="region of interest" description="Disordered" evidence="4">
    <location>
        <begin position="79"/>
        <end position="104"/>
    </location>
</feature>
<comment type="caution">
    <text evidence="7">The sequence shown here is derived from an EMBL/GenBank/DDBJ whole genome shotgun (WGS) entry which is preliminary data.</text>
</comment>
<keyword evidence="8" id="KW-1185">Reference proteome</keyword>
<reference evidence="7 8" key="1">
    <citation type="submission" date="2023-01" db="EMBL/GenBank/DDBJ databases">
        <title>Minimal conservation of predation-associated metabolite biosynthetic gene clusters underscores biosynthetic potential of Myxococcota including descriptions for ten novel species: Archangium lansinium sp. nov., Myxococcus landrumus sp. nov., Nannocystis bai.</title>
        <authorList>
            <person name="Ahearne A."/>
            <person name="Stevens C."/>
            <person name="Dowd S."/>
        </authorList>
    </citation>
    <scope>NUCLEOTIDE SEQUENCE [LARGE SCALE GENOMIC DNA]</scope>
    <source>
        <strain evidence="7 8">WIWO2</strain>
    </source>
</reference>
<feature type="domain" description="Cytochrome c" evidence="6">
    <location>
        <begin position="52"/>
        <end position="182"/>
    </location>
</feature>
<proteinExistence type="predicted"/>
<feature type="compositionally biased region" description="Basic and acidic residues" evidence="4">
    <location>
        <begin position="79"/>
        <end position="101"/>
    </location>
</feature>
<dbReference type="RefSeq" id="WP_272095275.1">
    <property type="nucleotide sequence ID" value="NZ_JAQNDK010000001.1"/>
</dbReference>
<keyword evidence="5" id="KW-0732">Signal</keyword>
<sequence length="216" mass="22666">MQPLLLCSLLAGVGLLAAACDSPPAEAPRPVVLPPVAPGELRSPEAFAAIRDDDARAASLFLEASKVLLHPRCVNCHPHDGVPRQGDAGERHSPPAERGPNDRGVAAMECTSCHQAQNLELARVPGAPGWHLAPAEMAWLGRSPAAICAQIKDPARNGKKTLAQIVEHAERDELVAWGWAPGHGRTKAPGSQAAFGALVDAWVKAGAACPPEESRR</sequence>